<evidence type="ECO:0000256" key="3">
    <source>
        <dbReference type="ARBA" id="ARBA00022833"/>
    </source>
</evidence>
<dbReference type="Pfam" id="PF00569">
    <property type="entry name" value="ZZ"/>
    <property type="match status" value="1"/>
</dbReference>
<reference evidence="6 7" key="1">
    <citation type="submission" date="2024-02" db="EMBL/GenBank/DDBJ databases">
        <title>Discinaceae phylogenomics.</title>
        <authorList>
            <person name="Dirks A.C."/>
            <person name="James T.Y."/>
        </authorList>
    </citation>
    <scope>NUCLEOTIDE SEQUENCE [LARGE SCALE GENOMIC DNA]</scope>
    <source>
        <strain evidence="6 7">ACD0624</strain>
    </source>
</reference>
<feature type="compositionally biased region" description="Basic and acidic residues" evidence="4">
    <location>
        <begin position="81"/>
        <end position="97"/>
    </location>
</feature>
<dbReference type="Gene3D" id="3.30.60.90">
    <property type="match status" value="1"/>
</dbReference>
<dbReference type="CDD" id="cd02249">
    <property type="entry name" value="ZZ"/>
    <property type="match status" value="1"/>
</dbReference>
<gene>
    <name evidence="6" type="ORF">Q9L58_005852</name>
</gene>
<evidence type="ECO:0000259" key="5">
    <source>
        <dbReference type="SMART" id="SM00291"/>
    </source>
</evidence>
<dbReference type="Proteomes" id="UP001447188">
    <property type="component" value="Unassembled WGS sequence"/>
</dbReference>
<keyword evidence="2" id="KW-0863">Zinc-finger</keyword>
<dbReference type="SMART" id="SM00291">
    <property type="entry name" value="ZnF_ZZ"/>
    <property type="match status" value="1"/>
</dbReference>
<dbReference type="EMBL" id="JBBBZM010000075">
    <property type="protein sequence ID" value="KAL0635206.1"/>
    <property type="molecule type" value="Genomic_DNA"/>
</dbReference>
<evidence type="ECO:0000313" key="7">
    <source>
        <dbReference type="Proteomes" id="UP001447188"/>
    </source>
</evidence>
<comment type="caution">
    <text evidence="6">The sequence shown here is derived from an EMBL/GenBank/DDBJ whole genome shotgun (WGS) entry which is preliminary data.</text>
</comment>
<feature type="domain" description="ZZ-type" evidence="5">
    <location>
        <begin position="10"/>
        <end position="55"/>
    </location>
</feature>
<dbReference type="InterPro" id="IPR000433">
    <property type="entry name" value="Znf_ZZ"/>
</dbReference>
<dbReference type="SUPFAM" id="SSF57850">
    <property type="entry name" value="RING/U-box"/>
    <property type="match status" value="1"/>
</dbReference>
<evidence type="ECO:0000256" key="2">
    <source>
        <dbReference type="ARBA" id="ARBA00022771"/>
    </source>
</evidence>
<keyword evidence="3" id="KW-0862">Zinc</keyword>
<keyword evidence="7" id="KW-1185">Reference proteome</keyword>
<keyword evidence="1" id="KW-0479">Metal-binding</keyword>
<evidence type="ECO:0000313" key="6">
    <source>
        <dbReference type="EMBL" id="KAL0635206.1"/>
    </source>
</evidence>
<dbReference type="InterPro" id="IPR043145">
    <property type="entry name" value="Znf_ZZ_sf"/>
</dbReference>
<feature type="region of interest" description="Disordered" evidence="4">
    <location>
        <begin position="68"/>
        <end position="102"/>
    </location>
</feature>
<sequence length="152" mass="16915">MNPIATILNSILPYRCDGCGVNIVSPNQRFNCVVCPDYDSCECCQATSTFTAPHLNTHRIRILNVFAPPPPPAASFPQPDGENRRLQSTDPPDEYRPPNDATELYLEAAQHQQMLQALDSAHRSIMQGLLNAGGGWRIDSNGRRVYQEGYTR</sequence>
<organism evidence="6 7">
    <name type="scientific">Discina gigas</name>
    <dbReference type="NCBI Taxonomy" id="1032678"/>
    <lineage>
        <taxon>Eukaryota</taxon>
        <taxon>Fungi</taxon>
        <taxon>Dikarya</taxon>
        <taxon>Ascomycota</taxon>
        <taxon>Pezizomycotina</taxon>
        <taxon>Pezizomycetes</taxon>
        <taxon>Pezizales</taxon>
        <taxon>Discinaceae</taxon>
        <taxon>Discina</taxon>
    </lineage>
</organism>
<evidence type="ECO:0000256" key="4">
    <source>
        <dbReference type="SAM" id="MobiDB-lite"/>
    </source>
</evidence>
<protein>
    <recommendedName>
        <fullName evidence="5">ZZ-type domain-containing protein</fullName>
    </recommendedName>
</protein>
<name>A0ABR3GH70_9PEZI</name>
<proteinExistence type="predicted"/>
<accession>A0ABR3GH70</accession>
<evidence type="ECO:0000256" key="1">
    <source>
        <dbReference type="ARBA" id="ARBA00022723"/>
    </source>
</evidence>